<evidence type="ECO:0000256" key="2">
    <source>
        <dbReference type="SAM" id="Phobius"/>
    </source>
</evidence>
<dbReference type="HOGENOM" id="CLU_805222_0_0_1"/>
<name>L1JMC4_GUITC</name>
<evidence type="ECO:0000313" key="3">
    <source>
        <dbReference type="EMBL" id="EKX49592.1"/>
    </source>
</evidence>
<feature type="compositionally biased region" description="Basic and acidic residues" evidence="1">
    <location>
        <begin position="1"/>
        <end position="14"/>
    </location>
</feature>
<dbReference type="OrthoDB" id="10646945at2759"/>
<dbReference type="GeneID" id="17306248"/>
<dbReference type="EnsemblProtists" id="EKX49592">
    <property type="protein sequence ID" value="EKX49592"/>
    <property type="gene ID" value="GUITHDRAFT_162046"/>
</dbReference>
<keyword evidence="5" id="KW-1185">Reference proteome</keyword>
<protein>
    <submittedName>
        <fullName evidence="3 4">Uncharacterized protein</fullName>
    </submittedName>
</protein>
<keyword evidence="2" id="KW-1133">Transmembrane helix</keyword>
<proteinExistence type="predicted"/>
<organism evidence="3">
    <name type="scientific">Guillardia theta (strain CCMP2712)</name>
    <name type="common">Cryptophyte</name>
    <dbReference type="NCBI Taxonomy" id="905079"/>
    <lineage>
        <taxon>Eukaryota</taxon>
        <taxon>Cryptophyceae</taxon>
        <taxon>Pyrenomonadales</taxon>
        <taxon>Geminigeraceae</taxon>
        <taxon>Guillardia</taxon>
    </lineage>
</organism>
<reference evidence="3 5" key="1">
    <citation type="journal article" date="2012" name="Nature">
        <title>Algal genomes reveal evolutionary mosaicism and the fate of nucleomorphs.</title>
        <authorList>
            <consortium name="DOE Joint Genome Institute"/>
            <person name="Curtis B.A."/>
            <person name="Tanifuji G."/>
            <person name="Burki F."/>
            <person name="Gruber A."/>
            <person name="Irimia M."/>
            <person name="Maruyama S."/>
            <person name="Arias M.C."/>
            <person name="Ball S.G."/>
            <person name="Gile G.H."/>
            <person name="Hirakawa Y."/>
            <person name="Hopkins J.F."/>
            <person name="Kuo A."/>
            <person name="Rensing S.A."/>
            <person name="Schmutz J."/>
            <person name="Symeonidi A."/>
            <person name="Elias M."/>
            <person name="Eveleigh R.J."/>
            <person name="Herman E.K."/>
            <person name="Klute M.J."/>
            <person name="Nakayama T."/>
            <person name="Obornik M."/>
            <person name="Reyes-Prieto A."/>
            <person name="Armbrust E.V."/>
            <person name="Aves S.J."/>
            <person name="Beiko R.G."/>
            <person name="Coutinho P."/>
            <person name="Dacks J.B."/>
            <person name="Durnford D.G."/>
            <person name="Fast N.M."/>
            <person name="Green B.R."/>
            <person name="Grisdale C.J."/>
            <person name="Hempel F."/>
            <person name="Henrissat B."/>
            <person name="Hoppner M.P."/>
            <person name="Ishida K."/>
            <person name="Kim E."/>
            <person name="Koreny L."/>
            <person name="Kroth P.G."/>
            <person name="Liu Y."/>
            <person name="Malik S.B."/>
            <person name="Maier U.G."/>
            <person name="McRose D."/>
            <person name="Mock T."/>
            <person name="Neilson J.A."/>
            <person name="Onodera N.T."/>
            <person name="Poole A.M."/>
            <person name="Pritham E.J."/>
            <person name="Richards T.A."/>
            <person name="Rocap G."/>
            <person name="Roy S.W."/>
            <person name="Sarai C."/>
            <person name="Schaack S."/>
            <person name="Shirato S."/>
            <person name="Slamovits C.H."/>
            <person name="Spencer D.F."/>
            <person name="Suzuki S."/>
            <person name="Worden A.Z."/>
            <person name="Zauner S."/>
            <person name="Barry K."/>
            <person name="Bell C."/>
            <person name="Bharti A.K."/>
            <person name="Crow J.A."/>
            <person name="Grimwood J."/>
            <person name="Kramer R."/>
            <person name="Lindquist E."/>
            <person name="Lucas S."/>
            <person name="Salamov A."/>
            <person name="McFadden G.I."/>
            <person name="Lane C.E."/>
            <person name="Keeling P.J."/>
            <person name="Gray M.W."/>
            <person name="Grigoriev I.V."/>
            <person name="Archibald J.M."/>
        </authorList>
    </citation>
    <scope>NUCLEOTIDE SEQUENCE</scope>
    <source>
        <strain evidence="3 5">CCMP2712</strain>
    </source>
</reference>
<sequence length="345" mass="36618">MRSGGKLDPRHTGDRSSTGLRAGKQELCSHSVPGALLPSGITGLCVVIDEGTSMCSGQVMMEVKLAGDEGAVIFNKPLDVSELQTCATAQEMQEAPIIVHTCSNNAKICVDFMRDGQNTLAISQESVSGCPTIYVVDCALGPNGSFPLPPLPFELECFSFGDDCSKYSDCGSCIKNGCGWCSAGYSNQHSCKPGNAAGALCNGRNAWPRCEDCGVPNCNCDWNFGKCPVPEVDMEANDAKMNQTIWKLNMTTESLQSMKSDVVDGQLDLDGRQYDCLATSTIARDSSSQTAILVVLAIVTALVGGCAGIAFGKAGYWDLVFRRRGDDEGPMISRDATGSYVPPDI</sequence>
<reference evidence="4" key="3">
    <citation type="submission" date="2016-03" db="UniProtKB">
        <authorList>
            <consortium name="EnsemblProtists"/>
        </authorList>
    </citation>
    <scope>IDENTIFICATION</scope>
</reference>
<dbReference type="AlphaFoldDB" id="L1JMC4"/>
<reference evidence="5" key="2">
    <citation type="submission" date="2012-11" db="EMBL/GenBank/DDBJ databases">
        <authorList>
            <person name="Kuo A."/>
            <person name="Curtis B.A."/>
            <person name="Tanifuji G."/>
            <person name="Burki F."/>
            <person name="Gruber A."/>
            <person name="Irimia M."/>
            <person name="Maruyama S."/>
            <person name="Arias M.C."/>
            <person name="Ball S.G."/>
            <person name="Gile G.H."/>
            <person name="Hirakawa Y."/>
            <person name="Hopkins J.F."/>
            <person name="Rensing S.A."/>
            <person name="Schmutz J."/>
            <person name="Symeonidi A."/>
            <person name="Elias M."/>
            <person name="Eveleigh R.J."/>
            <person name="Herman E.K."/>
            <person name="Klute M.J."/>
            <person name="Nakayama T."/>
            <person name="Obornik M."/>
            <person name="Reyes-Prieto A."/>
            <person name="Armbrust E.V."/>
            <person name="Aves S.J."/>
            <person name="Beiko R.G."/>
            <person name="Coutinho P."/>
            <person name="Dacks J.B."/>
            <person name="Durnford D.G."/>
            <person name="Fast N.M."/>
            <person name="Green B.R."/>
            <person name="Grisdale C."/>
            <person name="Hempe F."/>
            <person name="Henrissat B."/>
            <person name="Hoppner M.P."/>
            <person name="Ishida K.-I."/>
            <person name="Kim E."/>
            <person name="Koreny L."/>
            <person name="Kroth P.G."/>
            <person name="Liu Y."/>
            <person name="Malik S.-B."/>
            <person name="Maier U.G."/>
            <person name="McRose D."/>
            <person name="Mock T."/>
            <person name="Neilson J.A."/>
            <person name="Onodera N.T."/>
            <person name="Poole A.M."/>
            <person name="Pritham E.J."/>
            <person name="Richards T.A."/>
            <person name="Rocap G."/>
            <person name="Roy S.W."/>
            <person name="Sarai C."/>
            <person name="Schaack S."/>
            <person name="Shirato S."/>
            <person name="Slamovits C.H."/>
            <person name="Spencer D.F."/>
            <person name="Suzuki S."/>
            <person name="Worden A.Z."/>
            <person name="Zauner S."/>
            <person name="Barry K."/>
            <person name="Bell C."/>
            <person name="Bharti A.K."/>
            <person name="Crow J.A."/>
            <person name="Grimwood J."/>
            <person name="Kramer R."/>
            <person name="Lindquist E."/>
            <person name="Lucas S."/>
            <person name="Salamov A."/>
            <person name="McFadden G.I."/>
            <person name="Lane C.E."/>
            <person name="Keeling P.J."/>
            <person name="Gray M.W."/>
            <person name="Grigoriev I.V."/>
            <person name="Archibald J.M."/>
        </authorList>
    </citation>
    <scope>NUCLEOTIDE SEQUENCE</scope>
    <source>
        <strain evidence="5">CCMP2712</strain>
    </source>
</reference>
<evidence type="ECO:0000313" key="4">
    <source>
        <dbReference type="EnsemblProtists" id="EKX49592"/>
    </source>
</evidence>
<feature type="transmembrane region" description="Helical" evidence="2">
    <location>
        <begin position="291"/>
        <end position="314"/>
    </location>
</feature>
<dbReference type="PaxDb" id="55529-EKX49592"/>
<dbReference type="KEGG" id="gtt:GUITHDRAFT_162046"/>
<evidence type="ECO:0000256" key="1">
    <source>
        <dbReference type="SAM" id="MobiDB-lite"/>
    </source>
</evidence>
<dbReference type="Proteomes" id="UP000011087">
    <property type="component" value="Unassembled WGS sequence"/>
</dbReference>
<gene>
    <name evidence="3" type="ORF">GUITHDRAFT_162046</name>
</gene>
<feature type="region of interest" description="Disordered" evidence="1">
    <location>
        <begin position="1"/>
        <end position="23"/>
    </location>
</feature>
<evidence type="ECO:0000313" key="5">
    <source>
        <dbReference type="Proteomes" id="UP000011087"/>
    </source>
</evidence>
<keyword evidence="2" id="KW-0812">Transmembrane</keyword>
<accession>L1JMC4</accession>
<dbReference type="EMBL" id="JH992981">
    <property type="protein sequence ID" value="EKX49592.1"/>
    <property type="molecule type" value="Genomic_DNA"/>
</dbReference>
<keyword evidence="2" id="KW-0472">Membrane</keyword>
<dbReference type="RefSeq" id="XP_005836572.1">
    <property type="nucleotide sequence ID" value="XM_005836515.1"/>
</dbReference>